<proteinExistence type="predicted"/>
<organism evidence="1">
    <name type="scientific">Pseudomonas aeruginosa</name>
    <dbReference type="NCBI Taxonomy" id="287"/>
    <lineage>
        <taxon>Bacteria</taxon>
        <taxon>Pseudomonadati</taxon>
        <taxon>Pseudomonadota</taxon>
        <taxon>Gammaproteobacteria</taxon>
        <taxon>Pseudomonadales</taxon>
        <taxon>Pseudomonadaceae</taxon>
        <taxon>Pseudomonas</taxon>
    </lineage>
</organism>
<name>A0A3T0VFC5_PSEAI</name>
<dbReference type="RefSeq" id="WP_172693831.1">
    <property type="nucleotide sequence ID" value="NZ_MK047610.1"/>
</dbReference>
<reference evidence="1" key="1">
    <citation type="submission" date="2018-10" db="EMBL/GenBank/DDBJ databases">
        <title>Novel pTROUS1 plasmid carring metallo-beta-lactamase IMP-63 from Pseudomonas aeruginosa.</title>
        <authorList>
            <person name="Bour M."/>
            <person name="Liapis E."/>
            <person name="Plesiat P."/>
        </authorList>
    </citation>
    <scope>NUCLEOTIDE SEQUENCE</scope>
    <source>
        <strain evidence="1">163940</strain>
        <plasmid evidence="1">pTROUS1</plasmid>
    </source>
</reference>
<sequence length="147" mass="16619">MFYQQLTTGPRFEILTTSKQYRLDTPDTSGGNRSGESAKEIQNMNTSTFLEDGDFLTKEDFLSFAKGMRKPEAATMDSQAVIQHPFNVCAVIVLADLIDLIRYELEVIEDDELGSRKGVDLFNEMLVNMHSETEKQLLIEAINDAFI</sequence>
<geneLocation type="plasmid" evidence="1">
    <name>pTROUS1</name>
</geneLocation>
<dbReference type="AlphaFoldDB" id="A0A3T0VFC5"/>
<protein>
    <submittedName>
        <fullName evidence="1">Uncharacterized protein</fullName>
    </submittedName>
</protein>
<keyword evidence="1" id="KW-0614">Plasmid</keyword>
<evidence type="ECO:0000313" key="1">
    <source>
        <dbReference type="EMBL" id="AZZ88735.1"/>
    </source>
</evidence>
<dbReference type="EMBL" id="MK047610">
    <property type="protein sequence ID" value="AZZ88735.1"/>
    <property type="molecule type" value="Genomic_DNA"/>
</dbReference>
<accession>A0A3T0VFC5</accession>